<keyword evidence="1" id="KW-0472">Membrane</keyword>
<feature type="transmembrane region" description="Helical" evidence="1">
    <location>
        <begin position="68"/>
        <end position="85"/>
    </location>
</feature>
<dbReference type="Proteomes" id="UP000320231">
    <property type="component" value="Plasmid pBAA-803-A"/>
</dbReference>
<reference evidence="2 3" key="1">
    <citation type="journal article" date="2019" name="Microbiol. Resour. Announc.">
        <title>Complete Genome Sequence of Halomonas sulfidaeris Strain Esulfide1 Isolated from a Metal Sulfide Rock at a Depth of 2,200 Meters, Obtained Using Nanopore Sequencing.</title>
        <authorList>
            <person name="Saito M."/>
            <person name="Nishigata A."/>
            <person name="Galipon J."/>
            <person name="Arakawa K."/>
        </authorList>
    </citation>
    <scope>NUCLEOTIDE SEQUENCE [LARGE SCALE GENOMIC DNA]</scope>
    <source>
        <strain evidence="2 3">ATCC BAA-803</strain>
        <plasmid evidence="3">pbaa-803-a dna</plasmid>
    </source>
</reference>
<feature type="transmembrane region" description="Helical" evidence="1">
    <location>
        <begin position="91"/>
        <end position="110"/>
    </location>
</feature>
<evidence type="ECO:0000313" key="2">
    <source>
        <dbReference type="EMBL" id="BBI65805.1"/>
    </source>
</evidence>
<keyword evidence="1" id="KW-1133">Transmembrane helix</keyword>
<keyword evidence="1" id="KW-0812">Transmembrane</keyword>
<organism evidence="2 3">
    <name type="scientific">Vreelandella sulfidaeris</name>
    <dbReference type="NCBI Taxonomy" id="115553"/>
    <lineage>
        <taxon>Bacteria</taxon>
        <taxon>Pseudomonadati</taxon>
        <taxon>Pseudomonadota</taxon>
        <taxon>Gammaproteobacteria</taxon>
        <taxon>Oceanospirillales</taxon>
        <taxon>Halomonadaceae</taxon>
        <taxon>Vreelandella</taxon>
    </lineage>
</organism>
<keyword evidence="2" id="KW-0614">Plasmid</keyword>
<dbReference type="KEGG" id="hsr:HSBAA_PA_4080"/>
<accession>A0A455UI64</accession>
<sequence>MKWLCSCPYSYWIGRCSGLAIAETMTPASGDTWTFYGYGNGYALAQILEAIKRLTDPDSNPGFRNLALFWRWPASFAMCFTGILGGSLQKVAMYFAGMILTVYMLFSLKVDILIEDMVWMALVAPIHSTN</sequence>
<geneLocation type="plasmid" evidence="3">
    <name>pbaa-803-a dna</name>
</geneLocation>
<evidence type="ECO:0000313" key="3">
    <source>
        <dbReference type="Proteomes" id="UP000320231"/>
    </source>
</evidence>
<proteinExistence type="predicted"/>
<name>A0A455UI64_9GAMM</name>
<dbReference type="AlphaFoldDB" id="A0A455UI64"/>
<gene>
    <name evidence="2" type="ORF">HSBAA_PA_4080</name>
</gene>
<dbReference type="EMBL" id="AP019515">
    <property type="protein sequence ID" value="BBI65805.1"/>
    <property type="molecule type" value="Genomic_DNA"/>
</dbReference>
<evidence type="ECO:0000256" key="1">
    <source>
        <dbReference type="SAM" id="Phobius"/>
    </source>
</evidence>
<protein>
    <submittedName>
        <fullName evidence="2">Uncharacterized protein</fullName>
    </submittedName>
</protein>